<dbReference type="InterPro" id="IPR016039">
    <property type="entry name" value="Thiolase-like"/>
</dbReference>
<accession>A0ABZ2ZCH8</accession>
<dbReference type="Gene3D" id="3.40.47.10">
    <property type="match status" value="1"/>
</dbReference>
<evidence type="ECO:0000313" key="3">
    <source>
        <dbReference type="Proteomes" id="UP001449657"/>
    </source>
</evidence>
<dbReference type="EMBL" id="CP150096">
    <property type="protein sequence ID" value="WZN48416.1"/>
    <property type="molecule type" value="Genomic_DNA"/>
</dbReference>
<dbReference type="Proteomes" id="UP001449657">
    <property type="component" value="Chromosome"/>
</dbReference>
<reference evidence="2 3" key="1">
    <citation type="submission" date="2024-03" db="EMBL/GenBank/DDBJ databases">
        <title>Chitinophaga caseinilytica sp. nov., a casein hydrolysing bacterium isolated from forest soil.</title>
        <authorList>
            <person name="Lee D.S."/>
            <person name="Han D.M."/>
            <person name="Baek J.H."/>
            <person name="Choi D.G."/>
            <person name="Jeon J.H."/>
            <person name="Jeon C.O."/>
        </authorList>
    </citation>
    <scope>NUCLEOTIDE SEQUENCE [LARGE SCALE GENOMIC DNA]</scope>
    <source>
        <strain evidence="2 3">KACC 19118</strain>
    </source>
</reference>
<evidence type="ECO:0000313" key="2">
    <source>
        <dbReference type="EMBL" id="WZN48416.1"/>
    </source>
</evidence>
<dbReference type="SUPFAM" id="SSF53901">
    <property type="entry name" value="Thiolase-like"/>
    <property type="match status" value="1"/>
</dbReference>
<dbReference type="Pfam" id="PF13723">
    <property type="entry name" value="Ketoacyl-synt_2"/>
    <property type="match status" value="1"/>
</dbReference>
<protein>
    <submittedName>
        <fullName evidence="2">Beta-ketoacyl synthase chain length factor</fullName>
    </submittedName>
</protein>
<feature type="domain" description="Beta-ketoacyl synthase-like N-terminal" evidence="1">
    <location>
        <begin position="43"/>
        <end position="173"/>
    </location>
</feature>
<keyword evidence="3" id="KW-1185">Reference proteome</keyword>
<gene>
    <name evidence="2" type="ORF">WJU22_09530</name>
</gene>
<proteinExistence type="predicted"/>
<dbReference type="RefSeq" id="WP_341843009.1">
    <property type="nucleotide sequence ID" value="NZ_CP149792.1"/>
</dbReference>
<name>A0ABZ2ZCH8_9BACT</name>
<sequence>MEIKCYIQASAAISPQQSFSGDYVPQFLPLEERNLLRAQEPGYAGFIPPNSLRRMSRLLKMGLTAALQCLRNANAPVPGAIITGTGRGSLQDTEKFLHDIRTYEETALNPTPFIQSTYNSVNGLIALQQQCTDYNNTFVHRGFSFEHALLDSLLQIQEGNAESVLAGGFDEMTVEHFFIKSRIGYWKTALTQPADLLASQTPGTIAGEGAVFFLVGTQPAPVEVKGIQMLYKPSPEQVASAVAQFLQKQGVSVGDVDLLVSGRNGDTRFDHFYDAVENVLPSSASNISFKQYCGEYDTAGAFGMWTAQQELLSGRHKTALVYNHFYGEQHTFILLQKH</sequence>
<dbReference type="InterPro" id="IPR014030">
    <property type="entry name" value="Ketoacyl_synth_N"/>
</dbReference>
<evidence type="ECO:0000259" key="1">
    <source>
        <dbReference type="Pfam" id="PF13723"/>
    </source>
</evidence>
<organism evidence="2 3">
    <name type="scientific">Chitinophaga caseinilytica</name>
    <dbReference type="NCBI Taxonomy" id="2267521"/>
    <lineage>
        <taxon>Bacteria</taxon>
        <taxon>Pseudomonadati</taxon>
        <taxon>Bacteroidota</taxon>
        <taxon>Chitinophagia</taxon>
        <taxon>Chitinophagales</taxon>
        <taxon>Chitinophagaceae</taxon>
        <taxon>Chitinophaga</taxon>
    </lineage>
</organism>